<dbReference type="RefSeq" id="WP_159442958.1">
    <property type="nucleotide sequence ID" value="NZ_FUWM01000026.1"/>
</dbReference>
<dbReference type="Proteomes" id="UP000190625">
    <property type="component" value="Unassembled WGS sequence"/>
</dbReference>
<sequence>MHKLDKLSGIREELVDNIPIPDEIFYFQSCVASNKYPGIESCTLDILNKLGVKPVVSEDQTCCGGFVTFANVAAPTASMPAVARNISLAEEQGLDICAVCNGCWTFLNEFGHFMNGNDEVRESVNMMLNMMGREYKGESDIFHIGALLYKLKDRIAENVERPLEGLKFATHYGCHYLGGGKYGAIDDAQYPTFIQEMVEIMGGENVEYTASGECCGTGFTQVINDKEKSLEHSEMKLTSIRDEADPDFVIVLCPYCLSQLDRMQQQLDYRDNVELDIPIIHITQLVGMALGLSKERLAFKAHIGGQNRFKEALNKIDVDYEG</sequence>
<dbReference type="InterPro" id="IPR004017">
    <property type="entry name" value="Cys_rich_dom"/>
</dbReference>
<protein>
    <submittedName>
        <fullName evidence="3">CoB--CoM heterodisulfide reductase subunit B</fullName>
    </submittedName>
</protein>
<organism evidence="3 4">
    <name type="scientific">Selenihalanaerobacter shriftii</name>
    <dbReference type="NCBI Taxonomy" id="142842"/>
    <lineage>
        <taxon>Bacteria</taxon>
        <taxon>Bacillati</taxon>
        <taxon>Bacillota</taxon>
        <taxon>Clostridia</taxon>
        <taxon>Halanaerobiales</taxon>
        <taxon>Halobacteroidaceae</taxon>
        <taxon>Selenihalanaerobacter</taxon>
    </lineage>
</organism>
<dbReference type="InterPro" id="IPR051278">
    <property type="entry name" value="HdrB/HdrD_reductase"/>
</dbReference>
<evidence type="ECO:0000259" key="2">
    <source>
        <dbReference type="Pfam" id="PF02754"/>
    </source>
</evidence>
<keyword evidence="1" id="KW-0560">Oxidoreductase</keyword>
<dbReference type="STRING" id="142842.SAMN02745118_02498"/>
<gene>
    <name evidence="3" type="ORF">SAMN02745118_02498</name>
</gene>
<dbReference type="Gene3D" id="1.20.1050.140">
    <property type="match status" value="1"/>
</dbReference>
<proteinExistence type="predicted"/>
<keyword evidence="4" id="KW-1185">Reference proteome</keyword>
<evidence type="ECO:0000313" key="3">
    <source>
        <dbReference type="EMBL" id="SKA01105.1"/>
    </source>
</evidence>
<dbReference type="AlphaFoldDB" id="A0A1T4QBN3"/>
<feature type="domain" description="Cysteine-rich" evidence="2">
    <location>
        <begin position="25"/>
        <end position="107"/>
    </location>
</feature>
<dbReference type="OrthoDB" id="9777685at2"/>
<dbReference type="Pfam" id="PF02754">
    <property type="entry name" value="CCG"/>
    <property type="match status" value="2"/>
</dbReference>
<dbReference type="GO" id="GO:0016491">
    <property type="term" value="F:oxidoreductase activity"/>
    <property type="evidence" value="ECO:0007669"/>
    <property type="project" value="UniProtKB-KW"/>
</dbReference>
<dbReference type="PANTHER" id="PTHR42947:SF1">
    <property type="entry name" value="COB--COM HETERODISULFIDE REDUCTASE SUBUNIT B 1"/>
    <property type="match status" value="1"/>
</dbReference>
<dbReference type="EMBL" id="FUWM01000026">
    <property type="protein sequence ID" value="SKA01105.1"/>
    <property type="molecule type" value="Genomic_DNA"/>
</dbReference>
<feature type="domain" description="Cysteine-rich" evidence="2">
    <location>
        <begin position="169"/>
        <end position="261"/>
    </location>
</feature>
<evidence type="ECO:0000313" key="4">
    <source>
        <dbReference type="Proteomes" id="UP000190625"/>
    </source>
</evidence>
<accession>A0A1T4QBN3</accession>
<dbReference type="PANTHER" id="PTHR42947">
    <property type="entry name" value="COB--COM HETERODISULFIDE REDUCTASE SUBUNIT B 1"/>
    <property type="match status" value="1"/>
</dbReference>
<name>A0A1T4QBN3_9FIRM</name>
<evidence type="ECO:0000256" key="1">
    <source>
        <dbReference type="ARBA" id="ARBA00023002"/>
    </source>
</evidence>
<reference evidence="4" key="1">
    <citation type="submission" date="2017-02" db="EMBL/GenBank/DDBJ databases">
        <authorList>
            <person name="Varghese N."/>
            <person name="Submissions S."/>
        </authorList>
    </citation>
    <scope>NUCLEOTIDE SEQUENCE [LARGE SCALE GENOMIC DNA]</scope>
    <source>
        <strain evidence="4">ATCC BAA-73</strain>
    </source>
</reference>